<keyword evidence="3" id="KW-1185">Reference proteome</keyword>
<dbReference type="Pfam" id="PF07819">
    <property type="entry name" value="PGAP1"/>
    <property type="match status" value="1"/>
</dbReference>
<dbReference type="InterPro" id="IPR029058">
    <property type="entry name" value="AB_hydrolase_fold"/>
</dbReference>
<organism evidence="2 3">
    <name type="scientific">Nocardia xishanensis</name>
    <dbReference type="NCBI Taxonomy" id="238964"/>
    <lineage>
        <taxon>Bacteria</taxon>
        <taxon>Bacillati</taxon>
        <taxon>Actinomycetota</taxon>
        <taxon>Actinomycetes</taxon>
        <taxon>Mycobacteriales</taxon>
        <taxon>Nocardiaceae</taxon>
        <taxon>Nocardia</taxon>
    </lineage>
</organism>
<accession>A0ABW7X0Y6</accession>
<feature type="domain" description="GPI inositol-deacylase PGAP1-like alpha/beta" evidence="1">
    <location>
        <begin position="195"/>
        <end position="265"/>
    </location>
</feature>
<keyword evidence="2" id="KW-0378">Hydrolase</keyword>
<comment type="caution">
    <text evidence="2">The sequence shown here is derived from an EMBL/GenBank/DDBJ whole genome shotgun (WGS) entry which is preliminary data.</text>
</comment>
<protein>
    <submittedName>
        <fullName evidence="2">Lipase family alpha/beta hydrolase</fullName>
    </submittedName>
</protein>
<dbReference type="SUPFAM" id="SSF53474">
    <property type="entry name" value="alpha/beta-Hydrolases"/>
    <property type="match status" value="1"/>
</dbReference>
<dbReference type="InterPro" id="IPR044294">
    <property type="entry name" value="Lipase-like"/>
</dbReference>
<evidence type="ECO:0000313" key="2">
    <source>
        <dbReference type="EMBL" id="MFI2474767.1"/>
    </source>
</evidence>
<proteinExistence type="predicted"/>
<sequence length="416" mass="44253">MSEMIPQRRAEVRAMARLAGDELGGAVDGIATIHRAVSDRVFAAVRLGVGPAAEPVKVVHDAITDGVYRIVGGAAVTAGAVGEQAADLPGAPPSRTVWGSGFLAALQGLIGDSLEASRPVLAGPMTIRVDGDPVAPESISEHVPPRGHLVVFLHGLVETEHAWRWGGRASYAERLTTDLGCACVQVRYNSGLHISENARELADLIGRLVDHWPVPVRRISLVGHSMGGLIARAACFDAAEQNRAWVRLVRQIVCLGSPHLGAPLEQVVHRLSAALVWLPETRPVGRMLRRRSAGIRDLRYGSLVDEDWRGVDADALERRAVQEVPLLAGADHYFVTASFTRSPRHPLGRFIGDGLVLTPSGAGRSRARRLGFAEDNGLHVPGAHHFALLNHEAVYAALRGWLGGAPAAALGPGRAG</sequence>
<dbReference type="PANTHER" id="PTHR12482:SF11">
    <property type="entry name" value="LIPASE YOR059C ISOFORM X1"/>
    <property type="match status" value="1"/>
</dbReference>
<name>A0ABW7X0Y6_9NOCA</name>
<evidence type="ECO:0000259" key="1">
    <source>
        <dbReference type="Pfam" id="PF07819"/>
    </source>
</evidence>
<evidence type="ECO:0000313" key="3">
    <source>
        <dbReference type="Proteomes" id="UP001611415"/>
    </source>
</evidence>
<dbReference type="RefSeq" id="WP_357402294.1">
    <property type="nucleotide sequence ID" value="NZ_JBEYCD010000003.1"/>
</dbReference>
<dbReference type="GO" id="GO:0016787">
    <property type="term" value="F:hydrolase activity"/>
    <property type="evidence" value="ECO:0007669"/>
    <property type="project" value="UniProtKB-KW"/>
</dbReference>
<dbReference type="EMBL" id="JBIRYO010000008">
    <property type="protein sequence ID" value="MFI2474767.1"/>
    <property type="molecule type" value="Genomic_DNA"/>
</dbReference>
<dbReference type="Gene3D" id="3.40.50.1820">
    <property type="entry name" value="alpha/beta hydrolase"/>
    <property type="match status" value="1"/>
</dbReference>
<gene>
    <name evidence="2" type="ORF">ACH49W_15435</name>
</gene>
<dbReference type="Proteomes" id="UP001611415">
    <property type="component" value="Unassembled WGS sequence"/>
</dbReference>
<dbReference type="PANTHER" id="PTHR12482">
    <property type="entry name" value="LIPASE ROG1-RELATED-RELATED"/>
    <property type="match status" value="1"/>
</dbReference>
<dbReference type="InterPro" id="IPR012908">
    <property type="entry name" value="PGAP1-ab_dom-like"/>
</dbReference>
<reference evidence="2 3" key="1">
    <citation type="submission" date="2024-10" db="EMBL/GenBank/DDBJ databases">
        <title>The Natural Products Discovery Center: Release of the First 8490 Sequenced Strains for Exploring Actinobacteria Biosynthetic Diversity.</title>
        <authorList>
            <person name="Kalkreuter E."/>
            <person name="Kautsar S.A."/>
            <person name="Yang D."/>
            <person name="Bader C.D."/>
            <person name="Teijaro C.N."/>
            <person name="Fluegel L."/>
            <person name="Davis C.M."/>
            <person name="Simpson J.R."/>
            <person name="Lauterbach L."/>
            <person name="Steele A.D."/>
            <person name="Gui C."/>
            <person name="Meng S."/>
            <person name="Li G."/>
            <person name="Viehrig K."/>
            <person name="Ye F."/>
            <person name="Su P."/>
            <person name="Kiefer A.F."/>
            <person name="Nichols A."/>
            <person name="Cepeda A.J."/>
            <person name="Yan W."/>
            <person name="Fan B."/>
            <person name="Jiang Y."/>
            <person name="Adhikari A."/>
            <person name="Zheng C.-J."/>
            <person name="Schuster L."/>
            <person name="Cowan T.M."/>
            <person name="Smanski M.J."/>
            <person name="Chevrette M.G."/>
            <person name="De Carvalho L.P.S."/>
            <person name="Shen B."/>
        </authorList>
    </citation>
    <scope>NUCLEOTIDE SEQUENCE [LARGE SCALE GENOMIC DNA]</scope>
    <source>
        <strain evidence="2 3">NPDC019275</strain>
    </source>
</reference>